<name>A0ACA9RBG4_9GLOM</name>
<accession>A0ACA9RBG4</accession>
<gene>
    <name evidence="1" type="ORF">SPELUC_LOCUS16625</name>
</gene>
<sequence>RKNPPISTVPPARTTSHQLCGTSYLTQIPNLTDWSEVGEWFKSNDILSTTGASDSLLNSWYDNQMTSSWQMFFRNNQSLSNTVYTSTYTSTDNVSNQNDLITIL</sequence>
<reference evidence="1" key="1">
    <citation type="submission" date="2021-06" db="EMBL/GenBank/DDBJ databases">
        <authorList>
            <person name="Kallberg Y."/>
            <person name="Tangrot J."/>
            <person name="Rosling A."/>
        </authorList>
    </citation>
    <scope>NUCLEOTIDE SEQUENCE</scope>
    <source>
        <strain evidence="1">28 12/20/2015</strain>
    </source>
</reference>
<evidence type="ECO:0000313" key="2">
    <source>
        <dbReference type="Proteomes" id="UP000789366"/>
    </source>
</evidence>
<organism evidence="1 2">
    <name type="scientific">Cetraspora pellucida</name>
    <dbReference type="NCBI Taxonomy" id="1433469"/>
    <lineage>
        <taxon>Eukaryota</taxon>
        <taxon>Fungi</taxon>
        <taxon>Fungi incertae sedis</taxon>
        <taxon>Mucoromycota</taxon>
        <taxon>Glomeromycotina</taxon>
        <taxon>Glomeromycetes</taxon>
        <taxon>Diversisporales</taxon>
        <taxon>Gigasporaceae</taxon>
        <taxon>Cetraspora</taxon>
    </lineage>
</organism>
<dbReference type="Proteomes" id="UP000789366">
    <property type="component" value="Unassembled WGS sequence"/>
</dbReference>
<keyword evidence="2" id="KW-1185">Reference proteome</keyword>
<dbReference type="EMBL" id="CAJVPW010062964">
    <property type="protein sequence ID" value="CAG8784051.1"/>
    <property type="molecule type" value="Genomic_DNA"/>
</dbReference>
<protein>
    <submittedName>
        <fullName evidence="1">14079_t:CDS:1</fullName>
    </submittedName>
</protein>
<evidence type="ECO:0000313" key="1">
    <source>
        <dbReference type="EMBL" id="CAG8784051.1"/>
    </source>
</evidence>
<proteinExistence type="predicted"/>
<comment type="caution">
    <text evidence="1">The sequence shown here is derived from an EMBL/GenBank/DDBJ whole genome shotgun (WGS) entry which is preliminary data.</text>
</comment>
<feature type="non-terminal residue" evidence="1">
    <location>
        <position position="1"/>
    </location>
</feature>